<gene>
    <name evidence="2" type="ORF">GCM10023205_74220</name>
</gene>
<name>A0ABP9I9M9_9ACTN</name>
<dbReference type="EMBL" id="BAABHS010000043">
    <property type="protein sequence ID" value="GAA4991361.1"/>
    <property type="molecule type" value="Genomic_DNA"/>
</dbReference>
<feature type="region of interest" description="Disordered" evidence="1">
    <location>
        <begin position="1"/>
        <end position="24"/>
    </location>
</feature>
<accession>A0ABP9I9M9</accession>
<evidence type="ECO:0000313" key="2">
    <source>
        <dbReference type="EMBL" id="GAA4991361.1"/>
    </source>
</evidence>
<keyword evidence="3" id="KW-1185">Reference proteome</keyword>
<reference evidence="3" key="1">
    <citation type="journal article" date="2019" name="Int. J. Syst. Evol. Microbiol.">
        <title>The Global Catalogue of Microorganisms (GCM) 10K type strain sequencing project: providing services to taxonomists for standard genome sequencing and annotation.</title>
        <authorList>
            <consortium name="The Broad Institute Genomics Platform"/>
            <consortium name="The Broad Institute Genome Sequencing Center for Infectious Disease"/>
            <person name="Wu L."/>
            <person name="Ma J."/>
        </authorList>
    </citation>
    <scope>NUCLEOTIDE SEQUENCE [LARGE SCALE GENOMIC DNA]</scope>
    <source>
        <strain evidence="3">JCM 17986</strain>
    </source>
</reference>
<comment type="caution">
    <text evidence="2">The sequence shown here is derived from an EMBL/GenBank/DDBJ whole genome shotgun (WGS) entry which is preliminary data.</text>
</comment>
<proteinExistence type="predicted"/>
<dbReference type="RefSeq" id="WP_345680241.1">
    <property type="nucleotide sequence ID" value="NZ_BAABHS010000043.1"/>
</dbReference>
<protein>
    <submittedName>
        <fullName evidence="2">Uncharacterized protein</fullName>
    </submittedName>
</protein>
<organism evidence="2 3">
    <name type="scientific">Yinghuangia aomiensis</name>
    <dbReference type="NCBI Taxonomy" id="676205"/>
    <lineage>
        <taxon>Bacteria</taxon>
        <taxon>Bacillati</taxon>
        <taxon>Actinomycetota</taxon>
        <taxon>Actinomycetes</taxon>
        <taxon>Kitasatosporales</taxon>
        <taxon>Streptomycetaceae</taxon>
        <taxon>Yinghuangia</taxon>
    </lineage>
</organism>
<evidence type="ECO:0000313" key="3">
    <source>
        <dbReference type="Proteomes" id="UP001500466"/>
    </source>
</evidence>
<dbReference type="Proteomes" id="UP001500466">
    <property type="component" value="Unassembled WGS sequence"/>
</dbReference>
<sequence>MLGGKPGIVDGTDPRATARCRSPKGCERFTSSKSREDAVKAMVFTGEADRALFCSQSTADRCVDIAHARRLRTWLAPRRRATV</sequence>
<evidence type="ECO:0000256" key="1">
    <source>
        <dbReference type="SAM" id="MobiDB-lite"/>
    </source>
</evidence>